<dbReference type="Pfam" id="PF20552">
    <property type="entry name" value="HTH_62"/>
    <property type="match status" value="1"/>
</dbReference>
<dbReference type="PATRIC" id="fig|279058.17.peg.1863"/>
<dbReference type="Proteomes" id="UP000071778">
    <property type="component" value="Chromosome"/>
</dbReference>
<name>A0A127PPD2_9BURK</name>
<reference evidence="2 3" key="1">
    <citation type="submission" date="2015-11" db="EMBL/GenBank/DDBJ databases">
        <title>Exploring the genomic traits of fungus-feeding bacterial genus Collimonas.</title>
        <authorList>
            <person name="Song C."/>
            <person name="Schmidt R."/>
            <person name="de Jager V."/>
            <person name="Krzyzanowska D."/>
            <person name="Jongedijk E."/>
            <person name="Cankar K."/>
            <person name="Beekwilder J."/>
            <person name="van Veen A."/>
            <person name="de Boer W."/>
            <person name="van Veen J.A."/>
            <person name="Garbeva P."/>
        </authorList>
    </citation>
    <scope>NUCLEOTIDE SEQUENCE [LARGE SCALE GENOMIC DNA]</scope>
    <source>
        <strain evidence="2 3">Ter282</strain>
    </source>
</reference>
<dbReference type="AlphaFoldDB" id="A0A127PPD2"/>
<dbReference type="InterPro" id="IPR046789">
    <property type="entry name" value="HTH_62"/>
</dbReference>
<sequence length="77" mass="8459">MSESKQDVYLNPHQARRRPPTQYEDLLGDAIERAFAAGVHDLAGLVAHLNRTGPGCPSNDGVWTEALYQEEIARLAA</sequence>
<evidence type="ECO:0000313" key="2">
    <source>
        <dbReference type="EMBL" id="AMP09520.1"/>
    </source>
</evidence>
<keyword evidence="3" id="KW-1185">Reference proteome</keyword>
<organism evidence="2 3">
    <name type="scientific">Collimonas arenae</name>
    <dbReference type="NCBI Taxonomy" id="279058"/>
    <lineage>
        <taxon>Bacteria</taxon>
        <taxon>Pseudomonadati</taxon>
        <taxon>Pseudomonadota</taxon>
        <taxon>Betaproteobacteria</taxon>
        <taxon>Burkholderiales</taxon>
        <taxon>Oxalobacteraceae</taxon>
        <taxon>Collimonas</taxon>
    </lineage>
</organism>
<evidence type="ECO:0000259" key="1">
    <source>
        <dbReference type="Pfam" id="PF20552"/>
    </source>
</evidence>
<dbReference type="RefSeq" id="WP_061533045.1">
    <property type="nucleotide sequence ID" value="NZ_CP013233.1"/>
</dbReference>
<gene>
    <name evidence="2" type="ORF">CAter282_1741</name>
</gene>
<dbReference type="EMBL" id="CP013235">
    <property type="protein sequence ID" value="AMP09520.1"/>
    <property type="molecule type" value="Genomic_DNA"/>
</dbReference>
<accession>A0A127PPD2</accession>
<feature type="domain" description="Recombinase-like" evidence="1">
    <location>
        <begin position="6"/>
        <end position="77"/>
    </location>
</feature>
<dbReference type="OrthoDB" id="6909982at2"/>
<protein>
    <recommendedName>
        <fullName evidence="1">Recombinase-like domain-containing protein</fullName>
    </recommendedName>
</protein>
<proteinExistence type="predicted"/>
<evidence type="ECO:0000313" key="3">
    <source>
        <dbReference type="Proteomes" id="UP000071778"/>
    </source>
</evidence>